<reference evidence="1" key="1">
    <citation type="journal article" date="2021" name="Genome Biol. Evol.">
        <title>A High-Quality Reference Genome for a Parasitic Bivalve with Doubly Uniparental Inheritance (Bivalvia: Unionida).</title>
        <authorList>
            <person name="Smith C.H."/>
        </authorList>
    </citation>
    <scope>NUCLEOTIDE SEQUENCE</scope>
    <source>
        <strain evidence="1">CHS0354</strain>
    </source>
</reference>
<accession>A0AAE0VM65</accession>
<evidence type="ECO:0000313" key="1">
    <source>
        <dbReference type="EMBL" id="KAK3583049.1"/>
    </source>
</evidence>
<gene>
    <name evidence="1" type="ORF">CHS0354_003991</name>
</gene>
<dbReference type="AlphaFoldDB" id="A0AAE0VM65"/>
<reference evidence="1" key="2">
    <citation type="journal article" date="2021" name="Genome Biol. Evol.">
        <title>Developing a high-quality reference genome for a parasitic bivalve with doubly uniparental inheritance (Bivalvia: Unionida).</title>
        <authorList>
            <person name="Smith C.H."/>
        </authorList>
    </citation>
    <scope>NUCLEOTIDE SEQUENCE</scope>
    <source>
        <strain evidence="1">CHS0354</strain>
        <tissue evidence="1">Mantle</tissue>
    </source>
</reference>
<protein>
    <submittedName>
        <fullName evidence="1">Uncharacterized protein</fullName>
    </submittedName>
</protein>
<keyword evidence="2" id="KW-1185">Reference proteome</keyword>
<dbReference type="Proteomes" id="UP001195483">
    <property type="component" value="Unassembled WGS sequence"/>
</dbReference>
<comment type="caution">
    <text evidence="1">The sequence shown here is derived from an EMBL/GenBank/DDBJ whole genome shotgun (WGS) entry which is preliminary data.</text>
</comment>
<evidence type="ECO:0000313" key="2">
    <source>
        <dbReference type="Proteomes" id="UP001195483"/>
    </source>
</evidence>
<organism evidence="1 2">
    <name type="scientific">Potamilus streckersoni</name>
    <dbReference type="NCBI Taxonomy" id="2493646"/>
    <lineage>
        <taxon>Eukaryota</taxon>
        <taxon>Metazoa</taxon>
        <taxon>Spiralia</taxon>
        <taxon>Lophotrochozoa</taxon>
        <taxon>Mollusca</taxon>
        <taxon>Bivalvia</taxon>
        <taxon>Autobranchia</taxon>
        <taxon>Heteroconchia</taxon>
        <taxon>Palaeoheterodonta</taxon>
        <taxon>Unionida</taxon>
        <taxon>Unionoidea</taxon>
        <taxon>Unionidae</taxon>
        <taxon>Ambleminae</taxon>
        <taxon>Lampsilini</taxon>
        <taxon>Potamilus</taxon>
    </lineage>
</organism>
<sequence length="87" mass="9900">MESKFSDWALKKGLKQGTIDKLTQEDLNDFQALKLIDIPSCYKQLGLSLGQAAILENAVKSLLEEDDEMNRGELRYYLDMQLYGLIA</sequence>
<reference evidence="1" key="3">
    <citation type="submission" date="2023-05" db="EMBL/GenBank/DDBJ databases">
        <authorList>
            <person name="Smith C.H."/>
        </authorList>
    </citation>
    <scope>NUCLEOTIDE SEQUENCE</scope>
    <source>
        <strain evidence="1">CHS0354</strain>
        <tissue evidence="1">Mantle</tissue>
    </source>
</reference>
<proteinExistence type="predicted"/>
<name>A0AAE0VM65_9BIVA</name>
<dbReference type="EMBL" id="JAEAOA010000312">
    <property type="protein sequence ID" value="KAK3583049.1"/>
    <property type="molecule type" value="Genomic_DNA"/>
</dbReference>